<dbReference type="PANTHER" id="PTHR30012">
    <property type="entry name" value="GENERAL SECRETION PATHWAY PROTEIN"/>
    <property type="match status" value="1"/>
</dbReference>
<organism evidence="8">
    <name type="scientific">Aeromonas salmonicida</name>
    <dbReference type="NCBI Taxonomy" id="645"/>
    <lineage>
        <taxon>Bacteria</taxon>
        <taxon>Pseudomonadati</taxon>
        <taxon>Pseudomonadota</taxon>
        <taxon>Gammaproteobacteria</taxon>
        <taxon>Aeromonadales</taxon>
        <taxon>Aeromonadaceae</taxon>
        <taxon>Aeromonas</taxon>
    </lineage>
</organism>
<dbReference type="RefSeq" id="WP_005319078.1">
    <property type="nucleotide sequence ID" value="NZ_CP022175.1"/>
</dbReference>
<feature type="domain" description="Type II secretion system protein GspF" evidence="7">
    <location>
        <begin position="268"/>
        <end position="384"/>
    </location>
</feature>
<dbReference type="AlphaFoldDB" id="A0A0H3YE47"/>
<dbReference type="GO" id="GO:0005886">
    <property type="term" value="C:plasma membrane"/>
    <property type="evidence" value="ECO:0007669"/>
    <property type="project" value="UniProtKB-SubCell"/>
</dbReference>
<comment type="subcellular location">
    <subcellularLocation>
        <location evidence="1">Cell membrane</location>
        <topology evidence="1">Multi-pass membrane protein</topology>
    </subcellularLocation>
</comment>
<dbReference type="Gene3D" id="1.20.81.30">
    <property type="entry name" value="Type II secretion system (T2SS), domain F"/>
    <property type="match status" value="2"/>
</dbReference>
<evidence type="ECO:0000256" key="1">
    <source>
        <dbReference type="ARBA" id="ARBA00004651"/>
    </source>
</evidence>
<protein>
    <submittedName>
        <fullName evidence="8">SpsF</fullName>
    </submittedName>
</protein>
<dbReference type="PRINTS" id="PR00812">
    <property type="entry name" value="BCTERIALGSPF"/>
</dbReference>
<name>A0A0H3YE47_AERSA</name>
<keyword evidence="4" id="KW-0812">Transmembrane</keyword>
<evidence type="ECO:0000256" key="5">
    <source>
        <dbReference type="ARBA" id="ARBA00022989"/>
    </source>
</evidence>
<comment type="similarity">
    <text evidence="2">Belongs to the GSP F family.</text>
</comment>
<evidence type="ECO:0000256" key="4">
    <source>
        <dbReference type="ARBA" id="ARBA00022692"/>
    </source>
</evidence>
<dbReference type="PANTHER" id="PTHR30012:SF0">
    <property type="entry name" value="TYPE II SECRETION SYSTEM PROTEIN F-RELATED"/>
    <property type="match status" value="1"/>
</dbReference>
<sequence>MIYFKYIVRTDSGQLLNGWLRASSRENAHKILDMKGHSVVLLEKHTGIMKVIVSREALMTTLRELATLRKSGMQLDECIDSLVDTTSDKYLNPALSRMKMDISSGASLSDTVASLPDIFPYYVSPMLRLGEENGNIYDALINIAERIEREEKILSEVKTALTYPCFLLIVCVSVIFFLFIYVIPNFKSMITDEAAAAGGSLVTLIALSDFINNYLLLIIGSITILFSYFFYSFKYGKLASLLLEFVLKIPFLAMLFNAWTIVQFSGSMQKLLESGVELVDAVELSSNAMSGDKGRRDIQRVIERVKEGERLADALAMYHVFPLVVIRLIKTGEKGSSLPICFKEINALYERRLSKGIKQILAILEPLVIVIMGAIVGSIMIVLISGIISVNDIGW</sequence>
<accession>A0A0H3YE47</accession>
<keyword evidence="5" id="KW-1133">Transmembrane helix</keyword>
<keyword evidence="3" id="KW-1003">Cell membrane</keyword>
<reference evidence="8" key="1">
    <citation type="journal article" date="2015" name="Mar. Drugs">
        <title>Functional Genomics of the Aeromonas salmonicida Lipopolysaccharide O-Antigen and A-Layer from Typical and Atypical Strains.</title>
        <authorList>
            <person name="Merino S."/>
            <person name="de Mendoza E."/>
            <person name="Canals R."/>
            <person name="Tomas J.M."/>
        </authorList>
    </citation>
    <scope>NUCLEOTIDE SEQUENCE</scope>
    <source>
        <strain evidence="8">A450</strain>
    </source>
</reference>
<dbReference type="InterPro" id="IPR042094">
    <property type="entry name" value="T2SS_GspF_sf"/>
</dbReference>
<evidence type="ECO:0000256" key="3">
    <source>
        <dbReference type="ARBA" id="ARBA00022475"/>
    </source>
</evidence>
<feature type="domain" description="Type II secretion system protein GspF" evidence="7">
    <location>
        <begin position="62"/>
        <end position="184"/>
    </location>
</feature>
<evidence type="ECO:0000259" key="7">
    <source>
        <dbReference type="Pfam" id="PF00482"/>
    </source>
</evidence>
<dbReference type="OMA" id="QQARICA"/>
<dbReference type="EMBL" id="KR704893">
    <property type="protein sequence ID" value="AKN20874.1"/>
    <property type="molecule type" value="Genomic_DNA"/>
</dbReference>
<proteinExistence type="inferred from homology"/>
<evidence type="ECO:0000313" key="8">
    <source>
        <dbReference type="EMBL" id="AKN20874.1"/>
    </source>
</evidence>
<evidence type="ECO:0000256" key="6">
    <source>
        <dbReference type="ARBA" id="ARBA00023136"/>
    </source>
</evidence>
<dbReference type="InterPro" id="IPR018076">
    <property type="entry name" value="T2SS_GspF_dom"/>
</dbReference>
<dbReference type="Pfam" id="PF00482">
    <property type="entry name" value="T2SSF"/>
    <property type="match status" value="2"/>
</dbReference>
<dbReference type="InterPro" id="IPR003004">
    <property type="entry name" value="GspF/PilC"/>
</dbReference>
<keyword evidence="6" id="KW-0472">Membrane</keyword>
<evidence type="ECO:0000256" key="2">
    <source>
        <dbReference type="ARBA" id="ARBA00005745"/>
    </source>
</evidence>